<gene>
    <name evidence="3" type="ORF">CCAX7_002460</name>
</gene>
<feature type="chain" id="PRO_5043568355" evidence="2">
    <location>
        <begin position="31"/>
        <end position="432"/>
    </location>
</feature>
<dbReference type="Proteomes" id="UP000287394">
    <property type="component" value="Chromosome"/>
</dbReference>
<evidence type="ECO:0000256" key="1">
    <source>
        <dbReference type="SAM" id="MobiDB-lite"/>
    </source>
</evidence>
<dbReference type="KEGG" id="ccot:CCAX7_002460"/>
<dbReference type="RefSeq" id="WP_119320142.1">
    <property type="nucleotide sequence ID" value="NZ_AP025739.1"/>
</dbReference>
<evidence type="ECO:0000313" key="4">
    <source>
        <dbReference type="Proteomes" id="UP000287394"/>
    </source>
</evidence>
<feature type="compositionally biased region" description="Pro residues" evidence="1">
    <location>
        <begin position="42"/>
        <end position="59"/>
    </location>
</feature>
<sequence length="432" mass="46732">MRMHRFTTEATFRGLATIAILAASAPIAHAQAAGAPTETTPNPTPPAPAATEPPAPPKQTPAEVSPNAITVSGLIDFYYQYQFSSPTKGQKLTGRIYDFRHNTPTLSLAWVDVKKAAQPGGFGFTASLATGDSADADVANPYSNQGEARFKNIAQLFATYTDKSGFTADFGKFLSPYGYDTTKVILNPNYSLTDATFLVPNYEAGLRMTYPVKAINTAFSLFVVNSLYHTATSGVQEDNGTKDFIVRANYTTPDGKFNYIPAYGFGKDKLGVGNENVVLFDNWLTYHLTAADTLAGEYVYRKDTNKGGNYDLTGHGYGAYYRRQLDPKNAVIFRVSGFQKKVKSFFTLQDTIAGGLQDLAVVPSVTGTSESSVQTNEVTATYEIKVTPALTTRIEYRHDSSSNGSVFGYVNGDSASPTDKQDTITVAGLLTF</sequence>
<proteinExistence type="predicted"/>
<accession>A0A402CRQ9</accession>
<evidence type="ECO:0000313" key="3">
    <source>
        <dbReference type="EMBL" id="BDI28195.1"/>
    </source>
</evidence>
<dbReference type="EMBL" id="AP025739">
    <property type="protein sequence ID" value="BDI28195.1"/>
    <property type="molecule type" value="Genomic_DNA"/>
</dbReference>
<feature type="signal peptide" evidence="2">
    <location>
        <begin position="1"/>
        <end position="30"/>
    </location>
</feature>
<dbReference type="InterPro" id="IPR011486">
    <property type="entry name" value="BBP2"/>
</dbReference>
<dbReference type="OrthoDB" id="111111at2"/>
<reference evidence="3 4" key="1">
    <citation type="journal article" date="2019" name="Int. J. Syst. Evol. Microbiol.">
        <title>Capsulimonas corticalis gen. nov., sp. nov., an aerobic capsulated bacterium, of a novel bacterial order, Capsulimonadales ord. nov., of the class Armatimonadia of the phylum Armatimonadetes.</title>
        <authorList>
            <person name="Li J."/>
            <person name="Kudo C."/>
            <person name="Tonouchi A."/>
        </authorList>
    </citation>
    <scope>NUCLEOTIDE SEQUENCE [LARGE SCALE GENOMIC DNA]</scope>
    <source>
        <strain evidence="3 4">AX-7</strain>
    </source>
</reference>
<keyword evidence="4" id="KW-1185">Reference proteome</keyword>
<organism evidence="3 4">
    <name type="scientific">Capsulimonas corticalis</name>
    <dbReference type="NCBI Taxonomy" id="2219043"/>
    <lineage>
        <taxon>Bacteria</taxon>
        <taxon>Bacillati</taxon>
        <taxon>Armatimonadota</taxon>
        <taxon>Armatimonadia</taxon>
        <taxon>Capsulimonadales</taxon>
        <taxon>Capsulimonadaceae</taxon>
        <taxon>Capsulimonas</taxon>
    </lineage>
</organism>
<dbReference type="AlphaFoldDB" id="A0A402CRQ9"/>
<dbReference type="Pfam" id="PF07642">
    <property type="entry name" value="BBP2"/>
    <property type="match status" value="1"/>
</dbReference>
<protein>
    <submittedName>
        <fullName evidence="3">Uncharacterized protein</fullName>
    </submittedName>
</protein>
<feature type="region of interest" description="Disordered" evidence="1">
    <location>
        <begin position="31"/>
        <end position="64"/>
    </location>
</feature>
<name>A0A402CRQ9_9BACT</name>
<keyword evidence="2" id="KW-0732">Signal</keyword>
<evidence type="ECO:0000256" key="2">
    <source>
        <dbReference type="SAM" id="SignalP"/>
    </source>
</evidence>
<dbReference type="SUPFAM" id="SSF56935">
    <property type="entry name" value="Porins"/>
    <property type="match status" value="1"/>
</dbReference>
<feature type="compositionally biased region" description="Low complexity" evidence="1">
    <location>
        <begin position="31"/>
        <end position="41"/>
    </location>
</feature>